<feature type="transmembrane region" description="Helical" evidence="7">
    <location>
        <begin position="446"/>
        <end position="475"/>
    </location>
</feature>
<dbReference type="InterPro" id="IPR003838">
    <property type="entry name" value="ABC3_permease_C"/>
</dbReference>
<keyword evidence="10" id="KW-0547">Nucleotide-binding</keyword>
<evidence type="ECO:0000256" key="1">
    <source>
        <dbReference type="ARBA" id="ARBA00004651"/>
    </source>
</evidence>
<keyword evidence="2" id="KW-1003">Cell membrane</keyword>
<dbReference type="EMBL" id="CACRSM010000002">
    <property type="protein sequence ID" value="VYS86440.1"/>
    <property type="molecule type" value="Genomic_DNA"/>
</dbReference>
<evidence type="ECO:0000259" key="9">
    <source>
        <dbReference type="Pfam" id="PF12704"/>
    </source>
</evidence>
<dbReference type="InterPro" id="IPR050250">
    <property type="entry name" value="Macrolide_Exporter_MacB"/>
</dbReference>
<feature type="transmembrane region" description="Helical" evidence="7">
    <location>
        <begin position="271"/>
        <end position="299"/>
    </location>
</feature>
<evidence type="ECO:0000256" key="3">
    <source>
        <dbReference type="ARBA" id="ARBA00022692"/>
    </source>
</evidence>
<evidence type="ECO:0000256" key="2">
    <source>
        <dbReference type="ARBA" id="ARBA00022475"/>
    </source>
</evidence>
<dbReference type="InterPro" id="IPR025857">
    <property type="entry name" value="MacB_PCD"/>
</dbReference>
<feature type="domain" description="MacB-like periplasmic core" evidence="9">
    <location>
        <begin position="24"/>
        <end position="192"/>
    </location>
</feature>
<dbReference type="GO" id="GO:0005524">
    <property type="term" value="F:ATP binding"/>
    <property type="evidence" value="ECO:0007669"/>
    <property type="project" value="UniProtKB-KW"/>
</dbReference>
<feature type="transmembrane region" description="Helical" evidence="7">
    <location>
        <begin position="496"/>
        <end position="519"/>
    </location>
</feature>
<evidence type="ECO:0000256" key="5">
    <source>
        <dbReference type="ARBA" id="ARBA00023136"/>
    </source>
</evidence>
<gene>
    <name evidence="10" type="primary">macB_3</name>
    <name evidence="10" type="ORF">AOLFYP35_00609</name>
</gene>
<name>A0A6N2S4L7_9ACTO</name>
<dbReference type="AlphaFoldDB" id="A0A6N2S4L7"/>
<dbReference type="GO" id="GO:0005886">
    <property type="term" value="C:plasma membrane"/>
    <property type="evidence" value="ECO:0007669"/>
    <property type="project" value="UniProtKB-SubCell"/>
</dbReference>
<keyword evidence="10" id="KW-0378">Hydrolase</keyword>
<dbReference type="EC" id="3.6.3.-" evidence="10"/>
<feature type="transmembrane region" description="Helical" evidence="7">
    <location>
        <begin position="417"/>
        <end position="440"/>
    </location>
</feature>
<feature type="domain" description="ABC3 transporter permease C-terminal" evidence="8">
    <location>
        <begin position="724"/>
        <end position="841"/>
    </location>
</feature>
<organism evidence="10">
    <name type="scientific">Schaalia odontolytica</name>
    <dbReference type="NCBI Taxonomy" id="1660"/>
    <lineage>
        <taxon>Bacteria</taxon>
        <taxon>Bacillati</taxon>
        <taxon>Actinomycetota</taxon>
        <taxon>Actinomycetes</taxon>
        <taxon>Actinomycetales</taxon>
        <taxon>Actinomycetaceae</taxon>
        <taxon>Schaalia</taxon>
    </lineage>
</organism>
<comment type="similarity">
    <text evidence="6">Belongs to the ABC-4 integral membrane protein family.</text>
</comment>
<feature type="transmembrane region" description="Helical" evidence="7">
    <location>
        <begin position="717"/>
        <end position="745"/>
    </location>
</feature>
<protein>
    <submittedName>
        <fullName evidence="10">Macrolide export ATP-binding/permease protein MacB</fullName>
        <ecNumber evidence="10">3.6.3.-</ecNumber>
    </submittedName>
</protein>
<keyword evidence="4 7" id="KW-1133">Transmembrane helix</keyword>
<dbReference type="Pfam" id="PF02687">
    <property type="entry name" value="FtsX"/>
    <property type="match status" value="2"/>
</dbReference>
<sequence>MSATTRLLKANLHSHGRRYFSTGLAVAISTAFIVITLLFSNTMTSSLTGSVRNSYRGTTSVVTYSPSEDEALNMTAAQVGNDFDALTQKIAKIQGVTAVGITAQYPIAVKAGNDQTTLFLSPALAEPLSAVKMSEGKAPATASEIVIPQRTAKESSLKIGDKVTSLSRDDAVSAHEFTIVGTYSSGNRALAPSYVTTEGFEASTGMKPAGEIHVATNAPAVNKYGNPSTDDQEQWTKKLTTELTSFKGVKVASVSATEEESLRAIQVSAAMLTAIALIFPAIAILVASVVVSSTFRVLLQQRRRELALLRALGGSTKQVRSLVRRETYAVGGISSLVGIVLGLLLGGLLSTITEDTTFVDVISSISPLYVVLVWLFGTLLTVFVGRRPARAVSQVPPIAALSPINEADAASQKSHRVALTLGLLLTVLCGGSLFASLRIHNESQKFLASFGLSLLCLVGILITCTVIVPAATKLFGKLWPGMLARMARENTVRNPGRTAATGTSIVIGVTLVVTMMVGASSMRDSLINEVNERRPFDISVSNFSDEALSSDIQSRISSTDGVAATVPVYSTVGGANAEDGTIAPGGSGSEDAGTMPILGQPNYSTVAHSSVDQIDDATVMVSLGSLDGKNIKLCAAEGSCMTLKAKYDKNAKAPYEISQANLLKIAPKAPITGMIVKLKDGASATDVQKNLTKIDTGLSVGGSAIEREMYTRIINQMLLIVVGLLGVSVLVALVGVANTLSLSVAERTRENGLLRALGLTKRQMKSMLALEALFISVTGALIGTACGIFFGAIGILALPLEGITVFITIPWMQILAVVMIAILAALVASWLPGRRAAKVSPSVALATE</sequence>
<dbReference type="Pfam" id="PF12704">
    <property type="entry name" value="MacB_PCD"/>
    <property type="match status" value="1"/>
</dbReference>
<dbReference type="PANTHER" id="PTHR30572:SF4">
    <property type="entry name" value="ABC TRANSPORTER PERMEASE YTRF"/>
    <property type="match status" value="1"/>
</dbReference>
<keyword evidence="3 7" id="KW-0812">Transmembrane</keyword>
<keyword evidence="5 7" id="KW-0472">Membrane</keyword>
<evidence type="ECO:0000313" key="10">
    <source>
        <dbReference type="EMBL" id="VYS86440.1"/>
    </source>
</evidence>
<dbReference type="GO" id="GO:0016787">
    <property type="term" value="F:hydrolase activity"/>
    <property type="evidence" value="ECO:0007669"/>
    <property type="project" value="UniProtKB-KW"/>
</dbReference>
<evidence type="ECO:0000256" key="4">
    <source>
        <dbReference type="ARBA" id="ARBA00022989"/>
    </source>
</evidence>
<keyword evidence="10" id="KW-0067">ATP-binding</keyword>
<dbReference type="GO" id="GO:0022857">
    <property type="term" value="F:transmembrane transporter activity"/>
    <property type="evidence" value="ECO:0007669"/>
    <property type="project" value="TreeGrafter"/>
</dbReference>
<evidence type="ECO:0000256" key="7">
    <source>
        <dbReference type="SAM" id="Phobius"/>
    </source>
</evidence>
<dbReference type="PANTHER" id="PTHR30572">
    <property type="entry name" value="MEMBRANE COMPONENT OF TRANSPORTER-RELATED"/>
    <property type="match status" value="1"/>
</dbReference>
<evidence type="ECO:0000259" key="8">
    <source>
        <dbReference type="Pfam" id="PF02687"/>
    </source>
</evidence>
<evidence type="ECO:0000256" key="6">
    <source>
        <dbReference type="ARBA" id="ARBA00038076"/>
    </source>
</evidence>
<feature type="transmembrane region" description="Helical" evidence="7">
    <location>
        <begin position="766"/>
        <end position="799"/>
    </location>
</feature>
<reference evidence="10" key="1">
    <citation type="submission" date="2019-11" db="EMBL/GenBank/DDBJ databases">
        <authorList>
            <person name="Feng L."/>
        </authorList>
    </citation>
    <scope>NUCLEOTIDE SEQUENCE</scope>
    <source>
        <strain evidence="10">AodontolyticusLFYP35</strain>
    </source>
</reference>
<feature type="transmembrane region" description="Helical" evidence="7">
    <location>
        <begin position="327"/>
        <end position="349"/>
    </location>
</feature>
<accession>A0A6N2S4L7</accession>
<feature type="transmembrane region" description="Helical" evidence="7">
    <location>
        <begin position="361"/>
        <end position="384"/>
    </location>
</feature>
<feature type="domain" description="ABC3 transporter permease C-terminal" evidence="8">
    <location>
        <begin position="278"/>
        <end position="394"/>
    </location>
</feature>
<feature type="transmembrane region" description="Helical" evidence="7">
    <location>
        <begin position="811"/>
        <end position="831"/>
    </location>
</feature>
<feature type="transmembrane region" description="Helical" evidence="7">
    <location>
        <begin position="20"/>
        <end position="39"/>
    </location>
</feature>
<proteinExistence type="inferred from homology"/>
<comment type="subcellular location">
    <subcellularLocation>
        <location evidence="1">Cell membrane</location>
        <topology evidence="1">Multi-pass membrane protein</topology>
    </subcellularLocation>
</comment>